<dbReference type="Proteomes" id="UP001240529">
    <property type="component" value="Unassembled WGS sequence"/>
</dbReference>
<dbReference type="Pfam" id="PF25209">
    <property type="entry name" value="Phage_capsid_4"/>
    <property type="match status" value="1"/>
</dbReference>
<protein>
    <submittedName>
        <fullName evidence="2">Peptidase S14</fullName>
    </submittedName>
</protein>
<dbReference type="NCBIfam" id="NF045541">
    <property type="entry name" value="scaf_prot_MCP2"/>
    <property type="match status" value="1"/>
</dbReference>
<accession>A0AAP5C8R2</accession>
<proteinExistence type="predicted"/>
<sequence>MTMPQPIQAPTQDGTTRLMPTQLREAELQPTSFDSEARTIELQWTAGTRVRRYDWWNDTYYWEELVVDEAACNMERLSSGAAPVLDSHNTWGIGSQMGVVDRAWLSNGEGHALIRLSGREELAGVIADIGAGIIRNISVGYTVQRYEIERAVNPGDLPIYRAVEWTPSEISFVTVPADPAAGTRSNQPAQGTPCVFTRSASSQEHTMPQPAARAAESAVQQEPINNTPAPAAPAAAQAPEGDTRAADIVELATRHGQTEHAAGWIRAGHSVDHVRGLILTTLEQRDAAAGGNINRISVTEDEQDLQRSAVTHALLHRAQVIDPATKRIFALTGDNPVRGLTLMDLARRSLERCGVRTDGMAKLELVGRAFTQSGSDFPVLLESTMHKALQAAYAVAPDTWSRWCVTGTVSDFREHSRYRVGSIGNLDKLTEAGEFKNKKIPDGEKATITAGTKGNTINLTRQAIINDDLGAFLGLATAFGRAAKRTIEADAYAFLASNPKLDSNKTLFHADHGNILAAAVPSVTSVDAMRVQLAQQKDVGGNDVLDLSPALWLGPTKYGSAARVTNKAEYDPDAEGKLQRPNAVQGLFRDIVDTARIKDDKWYLFADPNDCPAIEVAFLDGITEPFLDYEEGFTVDGVRWKARLDFGIAALDYRGVQRCG</sequence>
<dbReference type="EMBL" id="JAVIAC010000006">
    <property type="protein sequence ID" value="MDQ7952849.1"/>
    <property type="molecule type" value="Genomic_DNA"/>
</dbReference>
<evidence type="ECO:0000313" key="3">
    <source>
        <dbReference type="Proteomes" id="UP001240529"/>
    </source>
</evidence>
<evidence type="ECO:0000313" key="2">
    <source>
        <dbReference type="EMBL" id="MDQ7952849.1"/>
    </source>
</evidence>
<reference evidence="2" key="1">
    <citation type="submission" date="2023-07" db="EMBL/GenBank/DDBJ databases">
        <authorList>
            <person name="Shahid S."/>
            <person name="Akbar M.Y."/>
            <person name="Ajmal W."/>
            <person name="Ansari A."/>
            <person name="Ghazanfar S."/>
        </authorList>
    </citation>
    <scope>NUCLEOTIDE SEQUENCE</scope>
    <source>
        <strain evidence="2">NIGAB</strain>
    </source>
</reference>
<dbReference type="AlphaFoldDB" id="A0AAP5C8R2"/>
<organism evidence="2 3">
    <name type="scientific">Stenotrophomonas geniculata</name>
    <dbReference type="NCBI Taxonomy" id="86188"/>
    <lineage>
        <taxon>Bacteria</taxon>
        <taxon>Pseudomonadati</taxon>
        <taxon>Pseudomonadota</taxon>
        <taxon>Gammaproteobacteria</taxon>
        <taxon>Lysobacterales</taxon>
        <taxon>Lysobacteraceae</taxon>
        <taxon>Stenotrophomonas</taxon>
    </lineage>
</organism>
<feature type="compositionally biased region" description="Polar residues" evidence="1">
    <location>
        <begin position="218"/>
        <end position="227"/>
    </location>
</feature>
<gene>
    <name evidence="2" type="ORF">Q0031_13740</name>
</gene>
<feature type="region of interest" description="Disordered" evidence="1">
    <location>
        <begin position="181"/>
        <end position="238"/>
    </location>
</feature>
<feature type="compositionally biased region" description="Low complexity" evidence="1">
    <location>
        <begin position="228"/>
        <end position="238"/>
    </location>
</feature>
<dbReference type="RefSeq" id="WP_235651095.1">
    <property type="nucleotide sequence ID" value="NZ_JAUZEA010000006.1"/>
</dbReference>
<evidence type="ECO:0000256" key="1">
    <source>
        <dbReference type="SAM" id="MobiDB-lite"/>
    </source>
</evidence>
<comment type="caution">
    <text evidence="2">The sequence shown here is derived from an EMBL/GenBank/DDBJ whole genome shotgun (WGS) entry which is preliminary data.</text>
</comment>
<name>A0AAP5C8R2_9GAMM</name>